<accession>A0A5D9C9V6</accession>
<sequence length="79" mass="8330">MFRPAVATPCAPHATARAPVAAAAADRASQATICRSATGAGRRAGAPRAPSRCRDAPRGTSHRRRRRPSARHRHFPPAA</sequence>
<comment type="caution">
    <text evidence="2">The sequence shown here is derived from an EMBL/GenBank/DDBJ whole genome shotgun (WGS) entry which is preliminary data.</text>
</comment>
<evidence type="ECO:0000313" key="3">
    <source>
        <dbReference type="Proteomes" id="UP000322077"/>
    </source>
</evidence>
<dbReference type="Proteomes" id="UP000322077">
    <property type="component" value="Unassembled WGS sequence"/>
</dbReference>
<protein>
    <submittedName>
        <fullName evidence="2">Uncharacterized protein</fullName>
    </submittedName>
</protein>
<feature type="compositionally biased region" description="Low complexity" evidence="1">
    <location>
        <begin position="36"/>
        <end position="50"/>
    </location>
</feature>
<organism evidence="2 3">
    <name type="scientific">Sphingomonas montanisoli</name>
    <dbReference type="NCBI Taxonomy" id="2606412"/>
    <lineage>
        <taxon>Bacteria</taxon>
        <taxon>Pseudomonadati</taxon>
        <taxon>Pseudomonadota</taxon>
        <taxon>Alphaproteobacteria</taxon>
        <taxon>Sphingomonadales</taxon>
        <taxon>Sphingomonadaceae</taxon>
        <taxon>Sphingomonas</taxon>
    </lineage>
</organism>
<keyword evidence="3" id="KW-1185">Reference proteome</keyword>
<gene>
    <name evidence="2" type="ORF">FYJ91_07700</name>
</gene>
<proteinExistence type="predicted"/>
<evidence type="ECO:0000313" key="2">
    <source>
        <dbReference type="EMBL" id="TZG28103.1"/>
    </source>
</evidence>
<dbReference type="EMBL" id="VTOU01000002">
    <property type="protein sequence ID" value="TZG28103.1"/>
    <property type="molecule type" value="Genomic_DNA"/>
</dbReference>
<name>A0A5D9C9V6_9SPHN</name>
<evidence type="ECO:0000256" key="1">
    <source>
        <dbReference type="SAM" id="MobiDB-lite"/>
    </source>
</evidence>
<feature type="region of interest" description="Disordered" evidence="1">
    <location>
        <begin position="36"/>
        <end position="79"/>
    </location>
</feature>
<feature type="compositionally biased region" description="Basic residues" evidence="1">
    <location>
        <begin position="60"/>
        <end position="79"/>
    </location>
</feature>
<dbReference type="AlphaFoldDB" id="A0A5D9C9V6"/>
<reference evidence="2 3" key="1">
    <citation type="submission" date="2019-08" db="EMBL/GenBank/DDBJ databases">
        <authorList>
            <person name="Wang G."/>
            <person name="Xu Z."/>
        </authorList>
    </citation>
    <scope>NUCLEOTIDE SEQUENCE [LARGE SCALE GENOMIC DNA]</scope>
    <source>
        <strain evidence="2 3">ZX</strain>
    </source>
</reference>